<dbReference type="GeneTree" id="ENSGT00390000004145"/>
<evidence type="ECO:0000313" key="2">
    <source>
        <dbReference type="Proteomes" id="UP000008672"/>
    </source>
</evidence>
<dbReference type="PANTHER" id="PTHR13333">
    <property type="entry name" value="M-AAA PROTEASE-INTERACTING PROTEIN 1, MITOCHONDRIAL"/>
    <property type="match status" value="1"/>
</dbReference>
<dbReference type="GO" id="GO:0005743">
    <property type="term" value="C:mitochondrial inner membrane"/>
    <property type="evidence" value="ECO:0007669"/>
    <property type="project" value="TreeGrafter"/>
</dbReference>
<dbReference type="STRING" id="7897.ENSLACP00000020569"/>
<dbReference type="eggNOG" id="ENOG502QR8E">
    <property type="taxonomic scope" value="Eukaryota"/>
</dbReference>
<dbReference type="EMBL" id="AFYH01020072">
    <property type="status" value="NOT_ANNOTATED_CDS"/>
    <property type="molecule type" value="Genomic_DNA"/>
</dbReference>
<dbReference type="OMA" id="SILMCFW"/>
<reference evidence="1" key="2">
    <citation type="submission" date="2025-08" db="UniProtKB">
        <authorList>
            <consortium name="Ensembl"/>
        </authorList>
    </citation>
    <scope>IDENTIFICATION</scope>
</reference>
<keyword evidence="2" id="KW-1185">Reference proteome</keyword>
<dbReference type="GO" id="GO:0032979">
    <property type="term" value="P:protein insertion into mitochondrial inner membrane from matrix"/>
    <property type="evidence" value="ECO:0007669"/>
    <property type="project" value="TreeGrafter"/>
</dbReference>
<accession>H3BF98</accession>
<proteinExistence type="predicted"/>
<sequence>MNTGVVSRVWKKVLCRQFAFSASPSLLNTVVGAPSAPLGCQAGVGVSGNGRFYSTNTEKQPQKQKVVVVGIPNPFIWFRTRVYYFLIRAYFDQEFNIEEFTAGAKQAFAHVSNLLSQCNFDALEGLVTKEALERLKGKCLLLSDNHKKALAANPDEIMYTTPGDVGIYYDDNGRKFVSILMRYWYLTTAALPDETPEGVKMFQIVFGDESRKETKHLITANYEFRREFTQGVIPNWTITRIEHSNLLE</sequence>
<protein>
    <submittedName>
        <fullName evidence="1">Matrix AAA peptidase interacting protein 1</fullName>
    </submittedName>
</protein>
<gene>
    <name evidence="1" type="primary">MAIP1</name>
</gene>
<dbReference type="InParanoid" id="H3BF98"/>
<dbReference type="PANTHER" id="PTHR13333:SF5">
    <property type="entry name" value="M-AAA PROTEASE-INTERACTING PROTEIN 1, MITOCHONDRIAL"/>
    <property type="match status" value="1"/>
</dbReference>
<dbReference type="Proteomes" id="UP000008672">
    <property type="component" value="Unassembled WGS sequence"/>
</dbReference>
<dbReference type="FunCoup" id="H3BF98">
    <property type="interactions" value="681"/>
</dbReference>
<name>H3BF98_LATCH</name>
<dbReference type="Ensembl" id="ENSLACT00000020709.1">
    <property type="protein sequence ID" value="ENSLACP00000020569.1"/>
    <property type="gene ID" value="ENSLACG00000018077.1"/>
</dbReference>
<reference evidence="2" key="1">
    <citation type="submission" date="2011-08" db="EMBL/GenBank/DDBJ databases">
        <title>The draft genome of Latimeria chalumnae.</title>
        <authorList>
            <person name="Di Palma F."/>
            <person name="Alfoldi J."/>
            <person name="Johnson J."/>
            <person name="Berlin A."/>
            <person name="Gnerre S."/>
            <person name="Jaffe D."/>
            <person name="MacCallum I."/>
            <person name="Young S."/>
            <person name="Walker B.J."/>
            <person name="Lander E."/>
            <person name="Lindblad-Toh K."/>
        </authorList>
    </citation>
    <scope>NUCLEOTIDE SEQUENCE [LARGE SCALE GENOMIC DNA]</scope>
    <source>
        <strain evidence="2">Wild caught</strain>
    </source>
</reference>
<dbReference type="Bgee" id="ENSLACG00000018077">
    <property type="expression patterns" value="Expressed in chordate pharynx and 5 other cell types or tissues"/>
</dbReference>
<dbReference type="HOGENOM" id="CLU_083348_1_0_1"/>
<dbReference type="AlphaFoldDB" id="H3BF98"/>
<evidence type="ECO:0000313" key="1">
    <source>
        <dbReference type="Ensembl" id="ENSLACP00000020569.1"/>
    </source>
</evidence>
<organism evidence="1 2">
    <name type="scientific">Latimeria chalumnae</name>
    <name type="common">Coelacanth</name>
    <dbReference type="NCBI Taxonomy" id="7897"/>
    <lineage>
        <taxon>Eukaryota</taxon>
        <taxon>Metazoa</taxon>
        <taxon>Chordata</taxon>
        <taxon>Craniata</taxon>
        <taxon>Vertebrata</taxon>
        <taxon>Euteleostomi</taxon>
        <taxon>Coelacanthiformes</taxon>
        <taxon>Coelacanthidae</taxon>
        <taxon>Latimeria</taxon>
    </lineage>
</organism>
<dbReference type="EMBL" id="AFYH01020073">
    <property type="status" value="NOT_ANNOTATED_CDS"/>
    <property type="molecule type" value="Genomic_DNA"/>
</dbReference>
<reference evidence="1" key="3">
    <citation type="submission" date="2025-09" db="UniProtKB">
        <authorList>
            <consortium name="Ensembl"/>
        </authorList>
    </citation>
    <scope>IDENTIFICATION</scope>
</reference>
<dbReference type="GO" id="GO:0043022">
    <property type="term" value="F:ribosome binding"/>
    <property type="evidence" value="ECO:0007669"/>
    <property type="project" value="TreeGrafter"/>
</dbReference>